<accession>A0A439CQA8</accession>
<comment type="subcellular location">
    <subcellularLocation>
        <location evidence="1">Membrane</location>
        <topology evidence="1">Multi-pass membrane protein</topology>
    </subcellularLocation>
</comment>
<feature type="transmembrane region" description="Helical" evidence="5">
    <location>
        <begin position="209"/>
        <end position="229"/>
    </location>
</feature>
<evidence type="ECO:0000256" key="4">
    <source>
        <dbReference type="ARBA" id="ARBA00023136"/>
    </source>
</evidence>
<feature type="transmembrane region" description="Helical" evidence="5">
    <location>
        <begin position="130"/>
        <end position="150"/>
    </location>
</feature>
<keyword evidence="4 5" id="KW-0472">Membrane</keyword>
<organism evidence="6 7">
    <name type="scientific">Xylaria grammica</name>
    <dbReference type="NCBI Taxonomy" id="363999"/>
    <lineage>
        <taxon>Eukaryota</taxon>
        <taxon>Fungi</taxon>
        <taxon>Dikarya</taxon>
        <taxon>Ascomycota</taxon>
        <taxon>Pezizomycotina</taxon>
        <taxon>Sordariomycetes</taxon>
        <taxon>Xylariomycetidae</taxon>
        <taxon>Xylariales</taxon>
        <taxon>Xylariaceae</taxon>
        <taxon>Xylaria</taxon>
    </lineage>
</organism>
<dbReference type="STRING" id="363999.A0A439CQA8"/>
<proteinExistence type="predicted"/>
<dbReference type="Proteomes" id="UP000286045">
    <property type="component" value="Unassembled WGS sequence"/>
</dbReference>
<evidence type="ECO:0000256" key="1">
    <source>
        <dbReference type="ARBA" id="ARBA00004141"/>
    </source>
</evidence>
<feature type="transmembrane region" description="Helical" evidence="5">
    <location>
        <begin position="249"/>
        <end position="273"/>
    </location>
</feature>
<dbReference type="GO" id="GO:0000324">
    <property type="term" value="C:fungal-type vacuole"/>
    <property type="evidence" value="ECO:0007669"/>
    <property type="project" value="TreeGrafter"/>
</dbReference>
<feature type="transmembrane region" description="Helical" evidence="5">
    <location>
        <begin position="55"/>
        <end position="75"/>
    </location>
</feature>
<dbReference type="PANTHER" id="PTHR31465:SF9">
    <property type="entry name" value="SPHINGOID LONG-CHAIN BASE TRANSPORTER RSB1"/>
    <property type="match status" value="1"/>
</dbReference>
<evidence type="ECO:0000313" key="7">
    <source>
        <dbReference type="Proteomes" id="UP000286045"/>
    </source>
</evidence>
<dbReference type="InterPro" id="IPR007568">
    <property type="entry name" value="RTA1"/>
</dbReference>
<evidence type="ECO:0000256" key="5">
    <source>
        <dbReference type="SAM" id="Phobius"/>
    </source>
</evidence>
<dbReference type="Pfam" id="PF04479">
    <property type="entry name" value="RTA1"/>
    <property type="match status" value="1"/>
</dbReference>
<reference evidence="6 7" key="1">
    <citation type="submission" date="2018-12" db="EMBL/GenBank/DDBJ databases">
        <title>Draft genome sequence of Xylaria grammica IHI A82.</title>
        <authorList>
            <person name="Buettner E."/>
            <person name="Kellner H."/>
        </authorList>
    </citation>
    <scope>NUCLEOTIDE SEQUENCE [LARGE SCALE GENOMIC DNA]</scope>
    <source>
        <strain evidence="6 7">IHI A82</strain>
    </source>
</reference>
<dbReference type="GO" id="GO:0005886">
    <property type="term" value="C:plasma membrane"/>
    <property type="evidence" value="ECO:0007669"/>
    <property type="project" value="TreeGrafter"/>
</dbReference>
<keyword evidence="2 5" id="KW-0812">Transmembrane</keyword>
<evidence type="ECO:0000313" key="6">
    <source>
        <dbReference type="EMBL" id="RWA04354.1"/>
    </source>
</evidence>
<feature type="transmembrane region" description="Helical" evidence="5">
    <location>
        <begin position="162"/>
        <end position="189"/>
    </location>
</feature>
<protein>
    <submittedName>
        <fullName evidence="6">Uncharacterized protein</fullName>
    </submittedName>
</protein>
<feature type="transmembrane region" description="Helical" evidence="5">
    <location>
        <begin position="87"/>
        <end position="109"/>
    </location>
</feature>
<dbReference type="AlphaFoldDB" id="A0A439CQA8"/>
<dbReference type="PANTHER" id="PTHR31465">
    <property type="entry name" value="PROTEIN RTA1-RELATED"/>
    <property type="match status" value="1"/>
</dbReference>
<evidence type="ECO:0000256" key="3">
    <source>
        <dbReference type="ARBA" id="ARBA00022989"/>
    </source>
</evidence>
<keyword evidence="7" id="KW-1185">Reference proteome</keyword>
<keyword evidence="3 5" id="KW-1133">Transmembrane helix</keyword>
<sequence>MAEAAPCTVETCDPSQSWYGYQPNLGINIFFVAAYGIAAAYGFIVAVWKRRWLTYTIAILIGSLLELVGYVARIAGHNDPWFSTGWILQYSIITFAPVFMSAALYVCIGRIADFLGRGAFNINPRLYSRVFIPCDVIALIVQGAGGAVSVTESVTTTGVTPGAAIVIAGLTFQLVSLTVFFILFGAVLWPSNIWYPKSSNLPIRQAKRLRAFAICIITAILLIIGRSAFRAAELSEGIRGSLIHDELLFIIFDGFPIVIATVIIVTVHPIFMLQTEQDHEYGKPHSHDMVLLSETSA</sequence>
<dbReference type="EMBL" id="RYZI01000583">
    <property type="protein sequence ID" value="RWA04354.1"/>
    <property type="molecule type" value="Genomic_DNA"/>
</dbReference>
<gene>
    <name evidence="6" type="ORF">EKO27_g10753</name>
</gene>
<evidence type="ECO:0000256" key="2">
    <source>
        <dbReference type="ARBA" id="ARBA00022692"/>
    </source>
</evidence>
<name>A0A439CQA8_9PEZI</name>
<feature type="transmembrane region" description="Helical" evidence="5">
    <location>
        <begin position="25"/>
        <end position="48"/>
    </location>
</feature>
<comment type="caution">
    <text evidence="6">The sequence shown here is derived from an EMBL/GenBank/DDBJ whole genome shotgun (WGS) entry which is preliminary data.</text>
</comment>